<feature type="transmembrane region" description="Helical" evidence="2">
    <location>
        <begin position="255"/>
        <end position="274"/>
    </location>
</feature>
<sequence length="475" mass="50054">MMGRAHLESLRRIAPLAWPVLVGQLAVLAFSTIDTVLVARYSAVDLAALAVGSAIYITVFVGLMGVVLAISPIVGRLFGAGQLREAGAQLHQTLWLCLGLMGLGSLILLLPEPFLAVSQASPEVEAKVRHYLIALAASLPATLFFTAFRGFNVAVSRPKAVMALQVGGLLLKLPLSFLLIQGFALGPWQVPALGAFGCGLATAIAMWAQAAIAFAWMRRDPFYEPFGLRRGGLQAPHWPDIRALLKLGVPMGGSILIEVTGFTFMAIFIARLGATPVAGHQLAVNLISLMFMLPLALANATGTLVAQSVGAHDPAGARRLGWHGLEIGLAVSFLIGALVFFAREAVLGLYTSDPVILGAALPLLLWVWLFHVADAGQTLAAFVLRAHHIATAPMVIYALAIWGVGLGGGYWLAFGNSPAVPAEFQGARGFWSAATAGLVLAALGLSAFLAWVHRQEEREQAAGALSSTLKSQQEG</sequence>
<feature type="transmembrane region" description="Helical" evidence="2">
    <location>
        <begin position="53"/>
        <end position="78"/>
    </location>
</feature>
<dbReference type="InterPro" id="IPR050222">
    <property type="entry name" value="MATE_MdtK"/>
</dbReference>
<dbReference type="Pfam" id="PF01554">
    <property type="entry name" value="MatE"/>
    <property type="match status" value="2"/>
</dbReference>
<dbReference type="RefSeq" id="WP_102766975.1">
    <property type="nucleotide sequence ID" value="NZ_POSP01000003.1"/>
</dbReference>
<keyword evidence="2" id="KW-0812">Transmembrane</keyword>
<name>A0A2N8KUB6_9BURK</name>
<dbReference type="EMBL" id="POSP01000003">
    <property type="protein sequence ID" value="PND37057.1"/>
    <property type="molecule type" value="Genomic_DNA"/>
</dbReference>
<dbReference type="PANTHER" id="PTHR43298">
    <property type="entry name" value="MULTIDRUG RESISTANCE PROTEIN NORM-RELATED"/>
    <property type="match status" value="1"/>
</dbReference>
<feature type="transmembrane region" description="Helical" evidence="2">
    <location>
        <begin position="320"/>
        <end position="342"/>
    </location>
</feature>
<evidence type="ECO:0000313" key="3">
    <source>
        <dbReference type="EMBL" id="PND37057.1"/>
    </source>
</evidence>
<evidence type="ECO:0000313" key="4">
    <source>
        <dbReference type="Proteomes" id="UP000235916"/>
    </source>
</evidence>
<evidence type="ECO:0000256" key="1">
    <source>
        <dbReference type="ARBA" id="ARBA00022448"/>
    </source>
</evidence>
<keyword evidence="2" id="KW-1133">Transmembrane helix</keyword>
<dbReference type="OrthoDB" id="9780160at2"/>
<dbReference type="GO" id="GO:0042910">
    <property type="term" value="F:xenobiotic transmembrane transporter activity"/>
    <property type="evidence" value="ECO:0007669"/>
    <property type="project" value="InterPro"/>
</dbReference>
<feature type="transmembrane region" description="Helical" evidence="2">
    <location>
        <begin position="394"/>
        <end position="413"/>
    </location>
</feature>
<dbReference type="GO" id="GO:0005886">
    <property type="term" value="C:plasma membrane"/>
    <property type="evidence" value="ECO:0007669"/>
    <property type="project" value="TreeGrafter"/>
</dbReference>
<comment type="caution">
    <text evidence="3">The sequence shown here is derived from an EMBL/GenBank/DDBJ whole genome shotgun (WGS) entry which is preliminary data.</text>
</comment>
<feature type="transmembrane region" description="Helical" evidence="2">
    <location>
        <begin position="192"/>
        <end position="216"/>
    </location>
</feature>
<evidence type="ECO:0000256" key="2">
    <source>
        <dbReference type="SAM" id="Phobius"/>
    </source>
</evidence>
<dbReference type="Proteomes" id="UP000235916">
    <property type="component" value="Unassembled WGS sequence"/>
</dbReference>
<keyword evidence="1" id="KW-0813">Transport</keyword>
<feature type="transmembrane region" description="Helical" evidence="2">
    <location>
        <begin position="160"/>
        <end position="180"/>
    </location>
</feature>
<keyword evidence="2" id="KW-0472">Membrane</keyword>
<reference evidence="3 4" key="1">
    <citation type="submission" date="2018-01" db="EMBL/GenBank/DDBJ databases">
        <title>Draft genome sequence of Paucibacter aquatile CR182 isolated from freshwater of the Nakdong River.</title>
        <authorList>
            <person name="Choi A."/>
            <person name="Chung E.J."/>
        </authorList>
    </citation>
    <scope>NUCLEOTIDE SEQUENCE [LARGE SCALE GENOMIC DNA]</scope>
    <source>
        <strain evidence="3 4">CR182</strain>
    </source>
</reference>
<dbReference type="InterPro" id="IPR002528">
    <property type="entry name" value="MATE_fam"/>
</dbReference>
<feature type="transmembrane region" description="Helical" evidence="2">
    <location>
        <begin position="286"/>
        <end position="308"/>
    </location>
</feature>
<feature type="transmembrane region" description="Helical" evidence="2">
    <location>
        <begin position="12"/>
        <end position="33"/>
    </location>
</feature>
<protein>
    <submittedName>
        <fullName evidence="3">MATE family efflux transporter</fullName>
    </submittedName>
</protein>
<keyword evidence="4" id="KW-1185">Reference proteome</keyword>
<feature type="transmembrane region" description="Helical" evidence="2">
    <location>
        <begin position="130"/>
        <end position="148"/>
    </location>
</feature>
<gene>
    <name evidence="3" type="ORF">C1O66_05565</name>
</gene>
<dbReference type="NCBIfam" id="TIGR00797">
    <property type="entry name" value="matE"/>
    <property type="match status" value="1"/>
</dbReference>
<proteinExistence type="predicted"/>
<dbReference type="AlphaFoldDB" id="A0A2N8KUB6"/>
<dbReference type="CDD" id="cd13131">
    <property type="entry name" value="MATE_NorM_like"/>
    <property type="match status" value="1"/>
</dbReference>
<feature type="transmembrane region" description="Helical" evidence="2">
    <location>
        <begin position="90"/>
        <end position="110"/>
    </location>
</feature>
<dbReference type="GO" id="GO:0015297">
    <property type="term" value="F:antiporter activity"/>
    <property type="evidence" value="ECO:0007669"/>
    <property type="project" value="InterPro"/>
</dbReference>
<organism evidence="3 4">
    <name type="scientific">Kinneretia aquatilis</name>
    <dbReference type="NCBI Taxonomy" id="2070761"/>
    <lineage>
        <taxon>Bacteria</taxon>
        <taxon>Pseudomonadati</taxon>
        <taxon>Pseudomonadota</taxon>
        <taxon>Betaproteobacteria</taxon>
        <taxon>Burkholderiales</taxon>
        <taxon>Sphaerotilaceae</taxon>
        <taxon>Roseateles</taxon>
    </lineage>
</organism>
<feature type="transmembrane region" description="Helical" evidence="2">
    <location>
        <begin position="354"/>
        <end position="373"/>
    </location>
</feature>
<dbReference type="PANTHER" id="PTHR43298:SF2">
    <property type="entry name" value="FMN_FAD EXPORTER YEEO-RELATED"/>
    <property type="match status" value="1"/>
</dbReference>
<accession>A0A2N8KUB6</accession>
<feature type="transmembrane region" description="Helical" evidence="2">
    <location>
        <begin position="433"/>
        <end position="452"/>
    </location>
</feature>